<dbReference type="Proteomes" id="UP000776276">
    <property type="component" value="Unassembled WGS sequence"/>
</dbReference>
<reference evidence="4 5" key="1">
    <citation type="submission" date="2021-06" db="EMBL/GenBank/DDBJ databases">
        <title>Sphingomonas sp. XMGL2, whole genome shotgun sequencing project.</title>
        <authorList>
            <person name="Zhao G."/>
            <person name="Shen L."/>
        </authorList>
    </citation>
    <scope>NUCLEOTIDE SEQUENCE [LARGE SCALE GENOMIC DNA]</scope>
    <source>
        <strain evidence="4 5">XMGL2</strain>
    </source>
</reference>
<keyword evidence="5" id="KW-1185">Reference proteome</keyword>
<feature type="transmembrane region" description="Helical" evidence="3">
    <location>
        <begin position="168"/>
        <end position="186"/>
    </location>
</feature>
<organism evidence="4 5">
    <name type="scientific">Sphingomonas quercus</name>
    <dbReference type="NCBI Taxonomy" id="2842451"/>
    <lineage>
        <taxon>Bacteria</taxon>
        <taxon>Pseudomonadati</taxon>
        <taxon>Pseudomonadota</taxon>
        <taxon>Alphaproteobacteria</taxon>
        <taxon>Sphingomonadales</taxon>
        <taxon>Sphingomonadaceae</taxon>
        <taxon>Sphingomonas</taxon>
    </lineage>
</organism>
<feature type="transmembrane region" description="Helical" evidence="3">
    <location>
        <begin position="207"/>
        <end position="232"/>
    </location>
</feature>
<dbReference type="PANTHER" id="PTHR42865">
    <property type="entry name" value="PROTON/GLUTAMATE-ASPARTATE SYMPORTER"/>
    <property type="match status" value="1"/>
</dbReference>
<keyword evidence="3" id="KW-0812">Transmembrane</keyword>
<sequence>MSVSRTGRWSSLSPHFSVLIGLAAGLGGGLLVNITTGRADWVSDFTANVTRPIENLFLRLLFVLVLPLLFSALVTGIAGLRDLKAFRRLGGWMLSFMFVASTLATLIGLATVNLFQPGEGIDPATADILLNSADKTGGILAGNTPTMLGTVVQLVPANIISAASQGNLLGVVFFALLFGVGLMLVRTEGSKQLLLVIEGLFDVGVRLIGIVIRLAPVAVACFMFDLTVMFGWPLLAHLSAYVGVMLVAFALHVGVVFSSFVWIVGGIRPLIFFKAVQEAAFIGFSTSSSNATLPTALKVADENLGLPSQVTRFVLGIGAVANQNGTAIYEAVTILFLAQFFGIQLGLTGQLTVFAICVLSGIGTVGVPAGALPVVSATLGMIGVPPEGIGLVIGVDRLLDMCRTSLNVVGDLTIAVAITRYTGAREDAPENP</sequence>
<dbReference type="InterPro" id="IPR001991">
    <property type="entry name" value="Na-dicarboxylate_symporter"/>
</dbReference>
<evidence type="ECO:0000256" key="3">
    <source>
        <dbReference type="SAM" id="Phobius"/>
    </source>
</evidence>
<dbReference type="RefSeq" id="WP_216324154.1">
    <property type="nucleotide sequence ID" value="NZ_JAHKRT010000005.1"/>
</dbReference>
<feature type="transmembrane region" description="Helical" evidence="3">
    <location>
        <begin position="327"/>
        <end position="347"/>
    </location>
</feature>
<comment type="subcellular location">
    <subcellularLocation>
        <location evidence="1">Cell membrane</location>
        <topology evidence="1">Multi-pass membrane protein</topology>
    </subcellularLocation>
</comment>
<keyword evidence="3" id="KW-0472">Membrane</keyword>
<feature type="transmembrane region" description="Helical" evidence="3">
    <location>
        <begin position="56"/>
        <end position="80"/>
    </location>
</feature>
<dbReference type="EMBL" id="JAHKRT010000005">
    <property type="protein sequence ID" value="MBU3078234.1"/>
    <property type="molecule type" value="Genomic_DNA"/>
</dbReference>
<evidence type="ECO:0000256" key="1">
    <source>
        <dbReference type="ARBA" id="ARBA00004651"/>
    </source>
</evidence>
<gene>
    <name evidence="4" type="ORF">KOF26_10175</name>
</gene>
<evidence type="ECO:0000256" key="2">
    <source>
        <dbReference type="ARBA" id="ARBA00022475"/>
    </source>
</evidence>
<evidence type="ECO:0000313" key="5">
    <source>
        <dbReference type="Proteomes" id="UP000776276"/>
    </source>
</evidence>
<proteinExistence type="predicted"/>
<feature type="transmembrane region" description="Helical" evidence="3">
    <location>
        <begin position="238"/>
        <end position="264"/>
    </location>
</feature>
<dbReference type="Pfam" id="PF00375">
    <property type="entry name" value="SDF"/>
    <property type="match status" value="1"/>
</dbReference>
<feature type="transmembrane region" description="Helical" evidence="3">
    <location>
        <begin position="92"/>
        <end position="115"/>
    </location>
</feature>
<keyword evidence="2" id="KW-1003">Cell membrane</keyword>
<evidence type="ECO:0000313" key="4">
    <source>
        <dbReference type="EMBL" id="MBU3078234.1"/>
    </source>
</evidence>
<feature type="transmembrane region" description="Helical" evidence="3">
    <location>
        <begin position="12"/>
        <end position="36"/>
    </location>
</feature>
<name>A0ABS6BLW9_9SPHN</name>
<dbReference type="PANTHER" id="PTHR42865:SF7">
    <property type="entry name" value="PROTON_GLUTAMATE-ASPARTATE SYMPORTER"/>
    <property type="match status" value="1"/>
</dbReference>
<comment type="caution">
    <text evidence="4">The sequence shown here is derived from an EMBL/GenBank/DDBJ whole genome shotgun (WGS) entry which is preliminary data.</text>
</comment>
<protein>
    <submittedName>
        <fullName evidence="4">Dicarboxylate/amino acid:cation symporter</fullName>
    </submittedName>
</protein>
<accession>A0ABS6BLW9</accession>
<keyword evidence="3" id="KW-1133">Transmembrane helix</keyword>